<keyword evidence="5" id="KW-1185">Reference proteome</keyword>
<evidence type="ECO:0000256" key="1">
    <source>
        <dbReference type="ARBA" id="ARBA00022900"/>
    </source>
</evidence>
<evidence type="ECO:0000259" key="3">
    <source>
        <dbReference type="Pfam" id="PF01826"/>
    </source>
</evidence>
<dbReference type="InterPro" id="IPR036084">
    <property type="entry name" value="Ser_inhib-like_sf"/>
</dbReference>
<dbReference type="Proteomes" id="UP000276776">
    <property type="component" value="Unassembled WGS sequence"/>
</dbReference>
<feature type="chain" id="PRO_5043126720" evidence="2">
    <location>
        <begin position="23"/>
        <end position="135"/>
    </location>
</feature>
<proteinExistence type="predicted"/>
<evidence type="ECO:0000313" key="5">
    <source>
        <dbReference type="Proteomes" id="UP000276776"/>
    </source>
</evidence>
<dbReference type="InterPro" id="IPR002919">
    <property type="entry name" value="TIL_dom"/>
</dbReference>
<accession>A0A0N5D9B2</accession>
<dbReference type="GO" id="GO:0004867">
    <property type="term" value="F:serine-type endopeptidase inhibitor activity"/>
    <property type="evidence" value="ECO:0007669"/>
    <property type="project" value="UniProtKB-KW"/>
</dbReference>
<name>A0A0N5D9B2_THECL</name>
<dbReference type="Pfam" id="PF01826">
    <property type="entry name" value="TIL"/>
    <property type="match status" value="1"/>
</dbReference>
<dbReference type="EMBL" id="UYYF01004859">
    <property type="protein sequence ID" value="VDN07362.1"/>
    <property type="molecule type" value="Genomic_DNA"/>
</dbReference>
<dbReference type="CDD" id="cd19941">
    <property type="entry name" value="TIL"/>
    <property type="match status" value="1"/>
</dbReference>
<dbReference type="WBParaSite" id="TCLT_0000971901-mRNA-1">
    <property type="protein sequence ID" value="TCLT_0000971901-mRNA-1"/>
    <property type="gene ID" value="TCLT_0000971901"/>
</dbReference>
<dbReference type="SUPFAM" id="SSF57567">
    <property type="entry name" value="Serine protease inhibitors"/>
    <property type="match status" value="1"/>
</dbReference>
<dbReference type="AlphaFoldDB" id="A0A0N5D9B2"/>
<evidence type="ECO:0000313" key="4">
    <source>
        <dbReference type="EMBL" id="VDN07362.1"/>
    </source>
</evidence>
<feature type="domain" description="TIL" evidence="3">
    <location>
        <begin position="52"/>
        <end position="114"/>
    </location>
</feature>
<dbReference type="Gene3D" id="2.10.25.10">
    <property type="entry name" value="Laminin"/>
    <property type="match status" value="1"/>
</dbReference>
<reference evidence="4 5" key="2">
    <citation type="submission" date="2018-11" db="EMBL/GenBank/DDBJ databases">
        <authorList>
            <consortium name="Pathogen Informatics"/>
        </authorList>
    </citation>
    <scope>NUCLEOTIDE SEQUENCE [LARGE SCALE GENOMIC DNA]</scope>
</reference>
<keyword evidence="1" id="KW-0646">Protease inhibitor</keyword>
<dbReference type="OrthoDB" id="671595at2759"/>
<keyword evidence="2" id="KW-0732">Signal</keyword>
<organism evidence="6">
    <name type="scientific">Thelazia callipaeda</name>
    <name type="common">Oriental eyeworm</name>
    <name type="synonym">Parasitic nematode</name>
    <dbReference type="NCBI Taxonomy" id="103827"/>
    <lineage>
        <taxon>Eukaryota</taxon>
        <taxon>Metazoa</taxon>
        <taxon>Ecdysozoa</taxon>
        <taxon>Nematoda</taxon>
        <taxon>Chromadorea</taxon>
        <taxon>Rhabditida</taxon>
        <taxon>Spirurina</taxon>
        <taxon>Spiruromorpha</taxon>
        <taxon>Thelazioidea</taxon>
        <taxon>Thelaziidae</taxon>
        <taxon>Thelazia</taxon>
    </lineage>
</organism>
<keyword evidence="1" id="KW-0722">Serine protease inhibitor</keyword>
<sequence>MNQKSRVLCILLLLTFFLTINAKLKRIIRSGRRIHRHVPQYPRRQERTRLDCRAHENYVRCGPEPHCEMSCDNLYSPPHCYHAKNHPKCYYPRCICSKGFIRNRIGFCVREWKCPQRLFNYISQNPNFELFFQIF</sequence>
<gene>
    <name evidence="4" type="ORF">TCLT_LOCUS9708</name>
</gene>
<protein>
    <submittedName>
        <fullName evidence="6">TIL domain-containing protein</fullName>
    </submittedName>
</protein>
<evidence type="ECO:0000256" key="2">
    <source>
        <dbReference type="SAM" id="SignalP"/>
    </source>
</evidence>
<feature type="signal peptide" evidence="2">
    <location>
        <begin position="1"/>
        <end position="22"/>
    </location>
</feature>
<evidence type="ECO:0000313" key="6">
    <source>
        <dbReference type="WBParaSite" id="TCLT_0000971901-mRNA-1"/>
    </source>
</evidence>
<reference evidence="6" key="1">
    <citation type="submission" date="2017-02" db="UniProtKB">
        <authorList>
            <consortium name="WormBaseParasite"/>
        </authorList>
    </citation>
    <scope>IDENTIFICATION</scope>
</reference>